<dbReference type="Proteomes" id="UP000290560">
    <property type="component" value="Unassembled WGS sequence"/>
</dbReference>
<name>A0A445MFD8_ENSVE</name>
<evidence type="ECO:0000313" key="1">
    <source>
        <dbReference type="EMBL" id="RZR72970.1"/>
    </source>
</evidence>
<reference evidence="1" key="1">
    <citation type="journal article" date="2018" name="Data Brief">
        <title>Genome sequence data from 17 accessions of Ensete ventricosum, a staple food crop for millions in Ethiopia.</title>
        <authorList>
            <person name="Yemataw Z."/>
            <person name="Muzemil S."/>
            <person name="Ambachew D."/>
            <person name="Tripathi L."/>
            <person name="Tesfaye K."/>
            <person name="Chala A."/>
            <person name="Farbos A."/>
            <person name="O'Neill P."/>
            <person name="Moore K."/>
            <person name="Grant M."/>
            <person name="Studholme D.J."/>
        </authorList>
    </citation>
    <scope>NUCLEOTIDE SEQUENCE [LARGE SCALE GENOMIC DNA]</scope>
    <source>
        <tissue evidence="1">Leaf</tissue>
    </source>
</reference>
<dbReference type="PANTHER" id="PTHR37179:SF1">
    <property type="entry name" value="TRANSGLYCOSYLASE"/>
    <property type="match status" value="1"/>
</dbReference>
<proteinExistence type="predicted"/>
<gene>
    <name evidence="1" type="ORF">BHM03_00018872</name>
</gene>
<dbReference type="PANTHER" id="PTHR37179">
    <property type="entry name" value="TRANSGLYCOSYLASE"/>
    <property type="match status" value="1"/>
</dbReference>
<accession>A0A445MFD8</accession>
<dbReference type="AlphaFoldDB" id="A0A445MFD8"/>
<dbReference type="EMBL" id="KV875796">
    <property type="protein sequence ID" value="RZR72970.1"/>
    <property type="molecule type" value="Genomic_DNA"/>
</dbReference>
<sequence>FSREMGYRNYEIEGISTLLFRPFVNVYFGAAYLKWLSYCDGKYVEEDISDALHTARPISVTSGSGERWTYWDSRVSSEDMEELWRHPEVLKEWTRSGERRGRVRFSHDSEKRPYLSRVEVKAVAELIISRYFSKRGIKPTALAALAEVCSMRFVNGVRARTGLMGIDYPTAAWLYKLVLDYA</sequence>
<protein>
    <submittedName>
        <fullName evidence="1">Uncharacterized protein</fullName>
    </submittedName>
</protein>
<feature type="non-terminal residue" evidence="1">
    <location>
        <position position="1"/>
    </location>
</feature>
<organism evidence="1">
    <name type="scientific">Ensete ventricosum</name>
    <name type="common">Abyssinian banana</name>
    <name type="synonym">Musa ensete</name>
    <dbReference type="NCBI Taxonomy" id="4639"/>
    <lineage>
        <taxon>Eukaryota</taxon>
        <taxon>Viridiplantae</taxon>
        <taxon>Streptophyta</taxon>
        <taxon>Embryophyta</taxon>
        <taxon>Tracheophyta</taxon>
        <taxon>Spermatophyta</taxon>
        <taxon>Magnoliopsida</taxon>
        <taxon>Liliopsida</taxon>
        <taxon>Zingiberales</taxon>
        <taxon>Musaceae</taxon>
        <taxon>Ensete</taxon>
    </lineage>
</organism>